<feature type="transmembrane region" description="Helical" evidence="7">
    <location>
        <begin position="189"/>
        <end position="206"/>
    </location>
</feature>
<dbReference type="GO" id="GO:0005886">
    <property type="term" value="C:plasma membrane"/>
    <property type="evidence" value="ECO:0007669"/>
    <property type="project" value="UniProtKB-SubCell"/>
</dbReference>
<feature type="domain" description="ABC transmembrane type-1" evidence="8">
    <location>
        <begin position="79"/>
        <end position="263"/>
    </location>
</feature>
<feature type="transmembrane region" description="Helical" evidence="7">
    <location>
        <begin position="87"/>
        <end position="107"/>
    </location>
</feature>
<feature type="transmembrane region" description="Helical" evidence="7">
    <location>
        <begin position="149"/>
        <end position="168"/>
    </location>
</feature>
<dbReference type="Pfam" id="PF00528">
    <property type="entry name" value="BPD_transp_1"/>
    <property type="match status" value="1"/>
</dbReference>
<evidence type="ECO:0000256" key="7">
    <source>
        <dbReference type="RuleBase" id="RU363032"/>
    </source>
</evidence>
<comment type="similarity">
    <text evidence="7">Belongs to the binding-protein-dependent transport system permease family.</text>
</comment>
<feature type="transmembrane region" description="Helical" evidence="7">
    <location>
        <begin position="244"/>
        <end position="263"/>
    </location>
</feature>
<dbReference type="PANTHER" id="PTHR30151:SF38">
    <property type="entry name" value="ALIPHATIC SULFONATES TRANSPORT PERMEASE PROTEIN SSUC-RELATED"/>
    <property type="match status" value="1"/>
</dbReference>
<reference evidence="9 10" key="1">
    <citation type="journal article" date="2015" name="Genome Announc.">
        <title>Expanding the biotechnology potential of lactobacilli through comparative genomics of 213 strains and associated genera.</title>
        <authorList>
            <person name="Sun Z."/>
            <person name="Harris H.M."/>
            <person name="McCann A."/>
            <person name="Guo C."/>
            <person name="Argimon S."/>
            <person name="Zhang W."/>
            <person name="Yang X."/>
            <person name="Jeffery I.B."/>
            <person name="Cooney J.C."/>
            <person name="Kagawa T.F."/>
            <person name="Liu W."/>
            <person name="Song Y."/>
            <person name="Salvetti E."/>
            <person name="Wrobel A."/>
            <person name="Rasinkangas P."/>
            <person name="Parkhill J."/>
            <person name="Rea M.C."/>
            <person name="O'Sullivan O."/>
            <person name="Ritari J."/>
            <person name="Douillard F.P."/>
            <person name="Paul Ross R."/>
            <person name="Yang R."/>
            <person name="Briner A.E."/>
            <person name="Felis G.E."/>
            <person name="de Vos W.M."/>
            <person name="Barrangou R."/>
            <person name="Klaenhammer T.R."/>
            <person name="Caufield P.W."/>
            <person name="Cui Y."/>
            <person name="Zhang H."/>
            <person name="O'Toole P.W."/>
        </authorList>
    </citation>
    <scope>NUCLEOTIDE SEQUENCE [LARGE SCALE GENOMIC DNA]</scope>
    <source>
        <strain evidence="9 10">DSM 16045</strain>
    </source>
</reference>
<evidence type="ECO:0000256" key="6">
    <source>
        <dbReference type="ARBA" id="ARBA00023136"/>
    </source>
</evidence>
<dbReference type="Proteomes" id="UP000051739">
    <property type="component" value="Unassembled WGS sequence"/>
</dbReference>
<protein>
    <submittedName>
        <fullName evidence="9">ABC transporter permease</fullName>
    </submittedName>
</protein>
<organism evidence="9 10">
    <name type="scientific">Limosilactobacillus gastricus DSM 16045</name>
    <dbReference type="NCBI Taxonomy" id="1423749"/>
    <lineage>
        <taxon>Bacteria</taxon>
        <taxon>Bacillati</taxon>
        <taxon>Bacillota</taxon>
        <taxon>Bacilli</taxon>
        <taxon>Lactobacillales</taxon>
        <taxon>Lactobacillaceae</taxon>
        <taxon>Limosilactobacillus</taxon>
    </lineage>
</organism>
<sequence>MKMEMVESKQIQVQEPISPKVSQRTLEDRLIKILPWAIPVLLVVAWEVVVDTRIVTSTFLPSPVEVLQQGWKLALSGELFTNICISLYRATSGLLIGGGIGFILGFANGVSRLSRAAFDSTIQMVRNIPHLALIPVVILVLGINEGAKISLVAVGCMFPVYVNTFHGITSVDPNLIEMGKSYGLNKRQMFTKIIFPGALPTILMGLRYALGVMWTTLIVAETVSADSGIGYMSTNAQQLMNMKTIFLCIVIYALLGKLSDIIAKNLEVMFLNWRQQG</sequence>
<gene>
    <name evidence="9" type="ORF">FC60_GL001750</name>
</gene>
<comment type="caution">
    <text evidence="9">The sequence shown here is derived from an EMBL/GenBank/DDBJ whole genome shotgun (WGS) entry which is preliminary data.</text>
</comment>
<feature type="transmembrane region" description="Helical" evidence="7">
    <location>
        <begin position="127"/>
        <end position="143"/>
    </location>
</feature>
<evidence type="ECO:0000259" key="8">
    <source>
        <dbReference type="PROSITE" id="PS50928"/>
    </source>
</evidence>
<dbReference type="PROSITE" id="PS50928">
    <property type="entry name" value="ABC_TM1"/>
    <property type="match status" value="1"/>
</dbReference>
<dbReference type="InterPro" id="IPR000515">
    <property type="entry name" value="MetI-like"/>
</dbReference>
<evidence type="ECO:0000256" key="1">
    <source>
        <dbReference type="ARBA" id="ARBA00004651"/>
    </source>
</evidence>
<proteinExistence type="inferred from homology"/>
<dbReference type="InterPro" id="IPR035906">
    <property type="entry name" value="MetI-like_sf"/>
</dbReference>
<keyword evidence="4 7" id="KW-0812">Transmembrane</keyword>
<keyword evidence="6 7" id="KW-0472">Membrane</keyword>
<evidence type="ECO:0000256" key="2">
    <source>
        <dbReference type="ARBA" id="ARBA00022448"/>
    </source>
</evidence>
<dbReference type="EMBL" id="AZFN01000009">
    <property type="protein sequence ID" value="KRM02574.1"/>
    <property type="molecule type" value="Genomic_DNA"/>
</dbReference>
<comment type="subcellular location">
    <subcellularLocation>
        <location evidence="1 7">Cell membrane</location>
        <topology evidence="1 7">Multi-pass membrane protein</topology>
    </subcellularLocation>
</comment>
<dbReference type="CDD" id="cd06261">
    <property type="entry name" value="TM_PBP2"/>
    <property type="match status" value="1"/>
</dbReference>
<evidence type="ECO:0000256" key="3">
    <source>
        <dbReference type="ARBA" id="ARBA00022475"/>
    </source>
</evidence>
<keyword evidence="10" id="KW-1185">Reference proteome</keyword>
<dbReference type="PANTHER" id="PTHR30151">
    <property type="entry name" value="ALKANE SULFONATE ABC TRANSPORTER-RELATED, MEMBRANE SUBUNIT"/>
    <property type="match status" value="1"/>
</dbReference>
<name>A0A0R1VAT0_9LACO</name>
<keyword evidence="5 7" id="KW-1133">Transmembrane helix</keyword>
<evidence type="ECO:0000256" key="4">
    <source>
        <dbReference type="ARBA" id="ARBA00022692"/>
    </source>
</evidence>
<dbReference type="AlphaFoldDB" id="A0A0R1VAT0"/>
<keyword evidence="3" id="KW-1003">Cell membrane</keyword>
<evidence type="ECO:0000313" key="9">
    <source>
        <dbReference type="EMBL" id="KRM02574.1"/>
    </source>
</evidence>
<dbReference type="Gene3D" id="1.10.3720.10">
    <property type="entry name" value="MetI-like"/>
    <property type="match status" value="1"/>
</dbReference>
<dbReference type="SUPFAM" id="SSF161098">
    <property type="entry name" value="MetI-like"/>
    <property type="match status" value="1"/>
</dbReference>
<dbReference type="GO" id="GO:0042918">
    <property type="term" value="P:alkanesulfonate transmembrane transport"/>
    <property type="evidence" value="ECO:0007669"/>
    <property type="project" value="UniProtKB-ARBA"/>
</dbReference>
<dbReference type="PATRIC" id="fig|1423749.3.peg.1810"/>
<keyword evidence="2 7" id="KW-0813">Transport</keyword>
<accession>A0A0R1VAT0</accession>
<evidence type="ECO:0000256" key="5">
    <source>
        <dbReference type="ARBA" id="ARBA00022989"/>
    </source>
</evidence>
<dbReference type="FunFam" id="1.10.3720.10:FF:000003">
    <property type="entry name" value="Aliphatic sulfonate ABC transporter permease"/>
    <property type="match status" value="1"/>
</dbReference>
<evidence type="ECO:0000313" key="10">
    <source>
        <dbReference type="Proteomes" id="UP000051739"/>
    </source>
</evidence>